<dbReference type="GO" id="GO:0003723">
    <property type="term" value="F:RNA binding"/>
    <property type="evidence" value="ECO:0007669"/>
    <property type="project" value="InterPro"/>
</dbReference>
<dbReference type="GO" id="GO:0016788">
    <property type="term" value="F:hydrolase activity, acting on ester bonds"/>
    <property type="evidence" value="ECO:0007669"/>
    <property type="project" value="InterPro"/>
</dbReference>
<dbReference type="Pfam" id="PF08845">
    <property type="entry name" value="SymE_toxin"/>
    <property type="match status" value="1"/>
</dbReference>
<accession>A0A1V9ESF9</accession>
<proteinExistence type="predicted"/>
<evidence type="ECO:0000313" key="2">
    <source>
        <dbReference type="EMBL" id="OQP49079.1"/>
    </source>
</evidence>
<protein>
    <recommendedName>
        <fullName evidence="1">Toxin SymE-like domain-containing protein</fullName>
    </recommendedName>
</protein>
<dbReference type="InterPro" id="IPR014944">
    <property type="entry name" value="Toxin_SymE-like"/>
</dbReference>
<dbReference type="STRING" id="550983.A4R26_31190"/>
<dbReference type="OrthoDB" id="680938at2"/>
<dbReference type="AlphaFoldDB" id="A0A1V9ESF9"/>
<comment type="caution">
    <text evidence="2">The sequence shown here is derived from an EMBL/GenBank/DDBJ whole genome shotgun (WGS) entry which is preliminary data.</text>
</comment>
<sequence>MEIQTEYHTTQKTLFRRVNQIRNANGLCVFEEEGPGYKLQYCDDVDLKHVYIVLKGKEGQPFTLHDEFYECYIRLREGDVLVYECDENNKVWFSIPSKAGHENEDTEETVGYSDYGPITEMVKSGLIINAKNRDLSLHAFLREVSQEREIVKTKETEVLPASSPHIEVVEQEPVIFDLLTELLQRDDLKTALDQAQCISEYCNKETGVCIRTHHVMYRFYCTGYSFFKGFQYQQTAQMRFGGRWMERAGFDTGQEIKIITINGMILIVPIHPPESLRGEPE</sequence>
<feature type="domain" description="Toxin SymE-like" evidence="1">
    <location>
        <begin position="211"/>
        <end position="267"/>
    </location>
</feature>
<dbReference type="RefSeq" id="WP_081170237.1">
    <property type="nucleotide sequence ID" value="NZ_LWBP01000230.1"/>
</dbReference>
<evidence type="ECO:0000313" key="3">
    <source>
        <dbReference type="Proteomes" id="UP000192276"/>
    </source>
</evidence>
<organism evidence="2 3">
    <name type="scientific">Niastella populi</name>
    <dbReference type="NCBI Taxonomy" id="550983"/>
    <lineage>
        <taxon>Bacteria</taxon>
        <taxon>Pseudomonadati</taxon>
        <taxon>Bacteroidota</taxon>
        <taxon>Chitinophagia</taxon>
        <taxon>Chitinophagales</taxon>
        <taxon>Chitinophagaceae</taxon>
        <taxon>Niastella</taxon>
    </lineage>
</organism>
<evidence type="ECO:0000259" key="1">
    <source>
        <dbReference type="Pfam" id="PF08845"/>
    </source>
</evidence>
<gene>
    <name evidence="2" type="ORF">A4R26_31190</name>
</gene>
<reference evidence="3" key="1">
    <citation type="submission" date="2016-04" db="EMBL/GenBank/DDBJ databases">
        <authorList>
            <person name="Chen L."/>
            <person name="Zhuang W."/>
            <person name="Wang G."/>
        </authorList>
    </citation>
    <scope>NUCLEOTIDE SEQUENCE [LARGE SCALE GENOMIC DNA]</scope>
    <source>
        <strain evidence="3">208</strain>
    </source>
</reference>
<dbReference type="GO" id="GO:0005737">
    <property type="term" value="C:cytoplasm"/>
    <property type="evidence" value="ECO:0007669"/>
    <property type="project" value="InterPro"/>
</dbReference>
<dbReference type="Proteomes" id="UP000192276">
    <property type="component" value="Unassembled WGS sequence"/>
</dbReference>
<dbReference type="EMBL" id="LWBP01000230">
    <property type="protein sequence ID" value="OQP49079.1"/>
    <property type="molecule type" value="Genomic_DNA"/>
</dbReference>
<keyword evidence="3" id="KW-1185">Reference proteome</keyword>
<name>A0A1V9ESF9_9BACT</name>
<dbReference type="GO" id="GO:0016070">
    <property type="term" value="P:RNA metabolic process"/>
    <property type="evidence" value="ECO:0007669"/>
    <property type="project" value="InterPro"/>
</dbReference>